<evidence type="ECO:0000313" key="1">
    <source>
        <dbReference type="EMBL" id="ETV81668.1"/>
    </source>
</evidence>
<accession>W4GS09</accession>
<name>W4GS09_APHAT</name>
<organism evidence="1">
    <name type="scientific">Aphanomyces astaci</name>
    <name type="common">Crayfish plague agent</name>
    <dbReference type="NCBI Taxonomy" id="112090"/>
    <lineage>
        <taxon>Eukaryota</taxon>
        <taxon>Sar</taxon>
        <taxon>Stramenopiles</taxon>
        <taxon>Oomycota</taxon>
        <taxon>Saprolegniomycetes</taxon>
        <taxon>Saprolegniales</taxon>
        <taxon>Verrucalvaceae</taxon>
        <taxon>Aphanomyces</taxon>
    </lineage>
</organism>
<dbReference type="VEuPathDB" id="FungiDB:H257_05285"/>
<sequence>MALDGESLGFQVVAQLDVQTPKFQRFALGVGDILVVLLGREQACDVDPRQLQRLDRRLVRRWSRTFPRHGRWSCLHVVSGSSNLQLGLLLLLNAGLGVNVVVPDNWMAILDVQRAVGRVLLDEVDQAVLPRHVLLNTLDAHVEAHLLSLVQLRRL</sequence>
<proteinExistence type="predicted"/>
<reference evidence="1" key="1">
    <citation type="submission" date="2013-12" db="EMBL/GenBank/DDBJ databases">
        <title>The Genome Sequence of Aphanomyces astaci APO3.</title>
        <authorList>
            <consortium name="The Broad Institute Genomics Platform"/>
            <person name="Russ C."/>
            <person name="Tyler B."/>
            <person name="van West P."/>
            <person name="Dieguez-Uribeondo J."/>
            <person name="Young S.K."/>
            <person name="Zeng Q."/>
            <person name="Gargeya S."/>
            <person name="Fitzgerald M."/>
            <person name="Abouelleil A."/>
            <person name="Alvarado L."/>
            <person name="Chapman S.B."/>
            <person name="Gainer-Dewar J."/>
            <person name="Goldberg J."/>
            <person name="Griggs A."/>
            <person name="Gujja S."/>
            <person name="Hansen M."/>
            <person name="Howarth C."/>
            <person name="Imamovic A."/>
            <person name="Ireland A."/>
            <person name="Larimer J."/>
            <person name="McCowan C."/>
            <person name="Murphy C."/>
            <person name="Pearson M."/>
            <person name="Poon T.W."/>
            <person name="Priest M."/>
            <person name="Roberts A."/>
            <person name="Saif S."/>
            <person name="Shea T."/>
            <person name="Sykes S."/>
            <person name="Wortman J."/>
            <person name="Nusbaum C."/>
            <person name="Birren B."/>
        </authorList>
    </citation>
    <scope>NUCLEOTIDE SEQUENCE [LARGE SCALE GENOMIC DNA]</scope>
    <source>
        <strain evidence="1">APO3</strain>
    </source>
</reference>
<dbReference type="EMBL" id="KI913123">
    <property type="protein sequence ID" value="ETV81668.1"/>
    <property type="molecule type" value="Genomic_DNA"/>
</dbReference>
<protein>
    <submittedName>
        <fullName evidence="1">Uncharacterized protein</fullName>
    </submittedName>
</protein>
<dbReference type="RefSeq" id="XP_009828405.1">
    <property type="nucleotide sequence ID" value="XM_009830103.1"/>
</dbReference>
<gene>
    <name evidence="1" type="ORF">H257_05285</name>
</gene>
<dbReference type="AlphaFoldDB" id="W4GS09"/>
<dbReference type="GeneID" id="20807281"/>